<keyword evidence="7" id="KW-0255">Endonuclease</keyword>
<dbReference type="Gene3D" id="3.30.420.10">
    <property type="entry name" value="Ribonuclease H-like superfamily/Ribonuclease H"/>
    <property type="match status" value="2"/>
</dbReference>
<dbReference type="GO" id="GO:0043137">
    <property type="term" value="P:DNA replication, removal of RNA primer"/>
    <property type="evidence" value="ECO:0007669"/>
    <property type="project" value="TreeGrafter"/>
</dbReference>
<comment type="caution">
    <text evidence="12">The sequence shown here is derived from an EMBL/GenBank/DDBJ whole genome shotgun (WGS) entry which is preliminary data.</text>
</comment>
<evidence type="ECO:0000313" key="12">
    <source>
        <dbReference type="EMBL" id="KAG0660828.1"/>
    </source>
</evidence>
<keyword evidence="8" id="KW-0378">Hydrolase</keyword>
<dbReference type="InterPro" id="IPR011320">
    <property type="entry name" value="RNase_H1_N"/>
</dbReference>
<dbReference type="AlphaFoldDB" id="A0A9P7B5L0"/>
<gene>
    <name evidence="12" type="ORF">C6P46_004383</name>
</gene>
<dbReference type="InterPro" id="IPR037056">
    <property type="entry name" value="RNase_H1_N_sf"/>
</dbReference>
<evidence type="ECO:0000259" key="11">
    <source>
        <dbReference type="PROSITE" id="PS50879"/>
    </source>
</evidence>
<feature type="region of interest" description="Disordered" evidence="10">
    <location>
        <begin position="51"/>
        <end position="76"/>
    </location>
</feature>
<evidence type="ECO:0000256" key="10">
    <source>
        <dbReference type="SAM" id="MobiDB-lite"/>
    </source>
</evidence>
<dbReference type="SUPFAM" id="SSF53098">
    <property type="entry name" value="Ribonuclease H-like"/>
    <property type="match status" value="1"/>
</dbReference>
<dbReference type="GO" id="GO:0046872">
    <property type="term" value="F:metal ion binding"/>
    <property type="evidence" value="ECO:0007669"/>
    <property type="project" value="UniProtKB-KW"/>
</dbReference>
<dbReference type="PANTHER" id="PTHR10642">
    <property type="entry name" value="RIBONUCLEASE H1"/>
    <property type="match status" value="1"/>
</dbReference>
<dbReference type="PANTHER" id="PTHR10642:SF26">
    <property type="entry name" value="RIBONUCLEASE H1"/>
    <property type="match status" value="1"/>
</dbReference>
<dbReference type="InterPro" id="IPR050092">
    <property type="entry name" value="RNase_H"/>
</dbReference>
<dbReference type="Pfam" id="PF00075">
    <property type="entry name" value="RNase_H"/>
    <property type="match status" value="1"/>
</dbReference>
<keyword evidence="6" id="KW-0479">Metal-binding</keyword>
<feature type="domain" description="RNase H type-1" evidence="11">
    <location>
        <begin position="126"/>
        <end position="290"/>
    </location>
</feature>
<evidence type="ECO:0000256" key="1">
    <source>
        <dbReference type="ARBA" id="ARBA00000077"/>
    </source>
</evidence>
<dbReference type="PROSITE" id="PS50879">
    <property type="entry name" value="RNASE_H_1"/>
    <property type="match status" value="1"/>
</dbReference>
<dbReference type="FunFam" id="3.40.970.10:FF:000001">
    <property type="entry name" value="Ribonuclease H1"/>
    <property type="match status" value="1"/>
</dbReference>
<dbReference type="Gene3D" id="3.40.970.10">
    <property type="entry name" value="Ribonuclease H1, N-terminal domain"/>
    <property type="match status" value="1"/>
</dbReference>
<evidence type="ECO:0000256" key="4">
    <source>
        <dbReference type="ARBA" id="ARBA00012180"/>
    </source>
</evidence>
<dbReference type="SUPFAM" id="SSF55658">
    <property type="entry name" value="L9 N-domain-like"/>
    <property type="match status" value="1"/>
</dbReference>
<reference evidence="12 13" key="1">
    <citation type="submission" date="2020-11" db="EMBL/GenBank/DDBJ databases">
        <title>Kefir isolates.</title>
        <authorList>
            <person name="Marcisauskas S."/>
            <person name="Kim Y."/>
            <person name="Blasche S."/>
        </authorList>
    </citation>
    <scope>NUCLEOTIDE SEQUENCE [LARGE SCALE GENOMIC DNA]</scope>
    <source>
        <strain evidence="12 13">KR</strain>
    </source>
</reference>
<dbReference type="InterPro" id="IPR036397">
    <property type="entry name" value="RNaseH_sf"/>
</dbReference>
<evidence type="ECO:0000313" key="13">
    <source>
        <dbReference type="Proteomes" id="UP000777482"/>
    </source>
</evidence>
<dbReference type="InterPro" id="IPR012337">
    <property type="entry name" value="RNaseH-like_sf"/>
</dbReference>
<comment type="cofactor">
    <cofactor evidence="2">
        <name>Mg(2+)</name>
        <dbReference type="ChEBI" id="CHEBI:18420"/>
    </cofactor>
</comment>
<comment type="catalytic activity">
    <reaction evidence="1">
        <text>Endonucleolytic cleavage to 5'-phosphomonoester.</text>
        <dbReference type="EC" id="3.1.26.4"/>
    </reaction>
</comment>
<comment type="similarity">
    <text evidence="3">Belongs to the RNase H family.</text>
</comment>
<organism evidence="12 13">
    <name type="scientific">Rhodotorula mucilaginosa</name>
    <name type="common">Yeast</name>
    <name type="synonym">Rhodotorula rubra</name>
    <dbReference type="NCBI Taxonomy" id="5537"/>
    <lineage>
        <taxon>Eukaryota</taxon>
        <taxon>Fungi</taxon>
        <taxon>Dikarya</taxon>
        <taxon>Basidiomycota</taxon>
        <taxon>Pucciniomycotina</taxon>
        <taxon>Microbotryomycetes</taxon>
        <taxon>Sporidiobolales</taxon>
        <taxon>Sporidiobolaceae</taxon>
        <taxon>Rhodotorula</taxon>
    </lineage>
</organism>
<evidence type="ECO:0000256" key="9">
    <source>
        <dbReference type="ARBA" id="ARBA00022842"/>
    </source>
</evidence>
<evidence type="ECO:0000256" key="3">
    <source>
        <dbReference type="ARBA" id="ARBA00005300"/>
    </source>
</evidence>
<accession>A0A9P7B5L0</accession>
<dbReference type="Proteomes" id="UP000777482">
    <property type="component" value="Unassembled WGS sequence"/>
</dbReference>
<keyword evidence="5" id="KW-0540">Nuclease</keyword>
<dbReference type="GO" id="GO:0003676">
    <property type="term" value="F:nucleic acid binding"/>
    <property type="evidence" value="ECO:0007669"/>
    <property type="project" value="InterPro"/>
</dbReference>
<evidence type="ECO:0000256" key="8">
    <source>
        <dbReference type="ARBA" id="ARBA00022801"/>
    </source>
</evidence>
<dbReference type="EMBL" id="PUHQ01000040">
    <property type="protein sequence ID" value="KAG0660828.1"/>
    <property type="molecule type" value="Genomic_DNA"/>
</dbReference>
<dbReference type="GO" id="GO:0004523">
    <property type="term" value="F:RNA-DNA hybrid ribonuclease activity"/>
    <property type="evidence" value="ECO:0007669"/>
    <property type="project" value="UniProtKB-EC"/>
</dbReference>
<keyword evidence="9" id="KW-0460">Magnesium</keyword>
<protein>
    <recommendedName>
        <fullName evidence="4">ribonuclease H</fullName>
        <ecNumber evidence="4">3.1.26.4</ecNumber>
    </recommendedName>
</protein>
<evidence type="ECO:0000256" key="7">
    <source>
        <dbReference type="ARBA" id="ARBA00022759"/>
    </source>
</evidence>
<feature type="compositionally biased region" description="Low complexity" evidence="10">
    <location>
        <begin position="57"/>
        <end position="76"/>
    </location>
</feature>
<dbReference type="OrthoDB" id="245563at2759"/>
<dbReference type="CDD" id="cd09280">
    <property type="entry name" value="RNase_HI_eukaryote_like"/>
    <property type="match status" value="1"/>
</dbReference>
<dbReference type="InterPro" id="IPR002156">
    <property type="entry name" value="RNaseH_domain"/>
</dbReference>
<dbReference type="Pfam" id="PF01693">
    <property type="entry name" value="Cauli_VI"/>
    <property type="match status" value="1"/>
</dbReference>
<sequence length="361" mass="38824">MARGTKGGFYAVRVGRKPGVYTSWDECAAQVNGFQGSRHKKFPTEAEARAFVGGNGSSSTTAPPSSSASTSKTNGTGAVTAALRQKRASDAAAILDESPAKRSKVAVGSASSADTAARTVSSIFQGKNRRRVYCDGSSRGNGQKGAVAGIGVFWSHEEGAPNLSERLPGKVQTNNRAEMLSRGYWNLIRIQTCPLRFAAILMFSKWIPGWRRRDWKNSEGKPVANQDLIRYVLSLLALRTRPDPASSPSSSSSASGSDSALANITFQKVKAHVGIEGNERADQLANNGALLPAVPERDFERAAEDNRRKLEARNRGSGLAAAAPVPKLDEVEWTVELGELEEGDLLDEEELRRLSETQDFS</sequence>
<evidence type="ECO:0000256" key="6">
    <source>
        <dbReference type="ARBA" id="ARBA00022723"/>
    </source>
</evidence>
<name>A0A9P7B5L0_RHOMI</name>
<dbReference type="EC" id="3.1.26.4" evidence="4"/>
<evidence type="ECO:0000256" key="2">
    <source>
        <dbReference type="ARBA" id="ARBA00001946"/>
    </source>
</evidence>
<keyword evidence="13" id="KW-1185">Reference proteome</keyword>
<dbReference type="InterPro" id="IPR009027">
    <property type="entry name" value="Ribosomal_bL9/RNase_H1_N"/>
</dbReference>
<evidence type="ECO:0000256" key="5">
    <source>
        <dbReference type="ARBA" id="ARBA00022722"/>
    </source>
</evidence>
<proteinExistence type="inferred from homology"/>